<gene>
    <name evidence="4" type="ORF">ENK01_04150</name>
</gene>
<evidence type="ECO:0000259" key="3">
    <source>
        <dbReference type="Pfam" id="PF09369"/>
    </source>
</evidence>
<dbReference type="EMBL" id="DROP01000279">
    <property type="protein sequence ID" value="HHI89126.1"/>
    <property type="molecule type" value="Genomic_DNA"/>
</dbReference>
<dbReference type="InterPro" id="IPR018973">
    <property type="entry name" value="MZB"/>
</dbReference>
<protein>
    <submittedName>
        <fullName evidence="4">DUF1998 domain-containing protein</fullName>
    </submittedName>
</protein>
<reference evidence="4" key="1">
    <citation type="journal article" date="2020" name="mSystems">
        <title>Genome- and Community-Level Interaction Insights into Carbon Utilization and Element Cycling Functions of Hydrothermarchaeota in Hydrothermal Sediment.</title>
        <authorList>
            <person name="Zhou Z."/>
            <person name="Liu Y."/>
            <person name="Xu W."/>
            <person name="Pan J."/>
            <person name="Luo Z.H."/>
            <person name="Li M."/>
        </authorList>
    </citation>
    <scope>NUCLEOTIDE SEQUENCE [LARGE SCALE GENOMIC DNA]</scope>
    <source>
        <strain evidence="4">HyVt-538</strain>
    </source>
</reference>
<name>A0A7V5NXI7_9PROT</name>
<evidence type="ECO:0000256" key="1">
    <source>
        <dbReference type="SAM" id="Coils"/>
    </source>
</evidence>
<sequence length="767" mass="86655">MNSAPIVQRHINSLLLSTFFADELSEHSFRLETGAFFLPGEDGQSSRAKRFLDWCERVAANSSDHPELEKGVHALKHGTILEGSKTSRLIHEAQSQLEKLDETWRLEHQNLSDQLEELKSELKDEEHALRAIEFQMRRMTEEYLLSELAARAFLPGYGFPLHVAGLNTLTIEEFKRQKDDKNGREDNRLRSRNEPARDAATAIREYAPGADIVLDGKVYKSCGLSLTWKKPVDAEVKEPQEFRLAWRCRKCGTAGTQRNGKIDELTCSNCGSGDLDIRRFIQPGGYTVDFYDKPHNDVTKQTFMPVKEPWVFMDDPWRSLPDPDLGRIRTSRKAQIFWHSSGLHNHGYALCLGCGRADSQTAEGELPEIFTRPHHSPRYKKSGDMCPGNDNDWLIKRDLHLGFESQTDAFELQLRDGKGHLLEDEQAAYSLAIALKGALASLLGIEEQELGFVVARRKEGQQSGFSLILYDSNSGGSGYASQAGHDLAELLKKAEEILQCKAECDAACGQCLMSYDTRFYIDKLNRKKALSFLQEIKLHDRLALPEKYRFFGKASMLESCPLEEAIQQAFRALGSDQVNFYVTEFSEDMDLREAWFFGRAFRWAASGRTVRIMIVKTVLDKLLLHQRLSLLSLIGVPNIEVLVLADKARFRLPFDGIKLSEVVSTRSGSREIRVWGTSDKTALLPNKSWGNASNAPVIRGDIVLSETSMISDSEGMDRLSEEDLIKTQNGDSVIEIHRELDGAAKDFGKKFWDILEQDRPDLLKSGR</sequence>
<proteinExistence type="predicted"/>
<dbReference type="Proteomes" id="UP000885806">
    <property type="component" value="Unassembled WGS sequence"/>
</dbReference>
<feature type="coiled-coil region" evidence="1">
    <location>
        <begin position="101"/>
        <end position="142"/>
    </location>
</feature>
<feature type="region of interest" description="Disordered" evidence="2">
    <location>
        <begin position="177"/>
        <end position="197"/>
    </location>
</feature>
<evidence type="ECO:0000313" key="4">
    <source>
        <dbReference type="EMBL" id="HHI89126.1"/>
    </source>
</evidence>
<feature type="domain" description="MrfA-like Zn-binding" evidence="3">
    <location>
        <begin position="432"/>
        <end position="512"/>
    </location>
</feature>
<accession>A0A7V5NXI7</accession>
<evidence type="ECO:0000256" key="2">
    <source>
        <dbReference type="SAM" id="MobiDB-lite"/>
    </source>
</evidence>
<comment type="caution">
    <text evidence="4">The sequence shown here is derived from an EMBL/GenBank/DDBJ whole genome shotgun (WGS) entry which is preliminary data.</text>
</comment>
<dbReference type="AlphaFoldDB" id="A0A7V5NXI7"/>
<dbReference type="Pfam" id="PF09369">
    <property type="entry name" value="MZB"/>
    <property type="match status" value="1"/>
</dbReference>
<feature type="non-terminal residue" evidence="4">
    <location>
        <position position="767"/>
    </location>
</feature>
<keyword evidence="1" id="KW-0175">Coiled coil</keyword>
<organism evidence="4">
    <name type="scientific">Hellea balneolensis</name>
    <dbReference type="NCBI Taxonomy" id="287478"/>
    <lineage>
        <taxon>Bacteria</taxon>
        <taxon>Pseudomonadati</taxon>
        <taxon>Pseudomonadota</taxon>
        <taxon>Alphaproteobacteria</taxon>
        <taxon>Maricaulales</taxon>
        <taxon>Robiginitomaculaceae</taxon>
        <taxon>Hellea</taxon>
    </lineage>
</organism>